<evidence type="ECO:0000256" key="5">
    <source>
        <dbReference type="ARBA" id="ARBA00022723"/>
    </source>
</evidence>
<proteinExistence type="predicted"/>
<dbReference type="PROSITE" id="PS51003">
    <property type="entry name" value="CYTB_CTER"/>
    <property type="match status" value="1"/>
</dbReference>
<feature type="transmembrane region" description="Helical" evidence="10">
    <location>
        <begin position="213"/>
        <end position="234"/>
    </location>
</feature>
<evidence type="ECO:0000256" key="6">
    <source>
        <dbReference type="ARBA" id="ARBA00022982"/>
    </source>
</evidence>
<keyword evidence="6" id="KW-0249">Electron transport</keyword>
<evidence type="ECO:0000313" key="12">
    <source>
        <dbReference type="EMBL" id="MEM5500639.1"/>
    </source>
</evidence>
<dbReference type="InterPro" id="IPR027387">
    <property type="entry name" value="Cytb/b6-like_sf"/>
</dbReference>
<evidence type="ECO:0000256" key="2">
    <source>
        <dbReference type="ARBA" id="ARBA00022448"/>
    </source>
</evidence>
<feature type="transmembrane region" description="Helical" evidence="10">
    <location>
        <begin position="44"/>
        <end position="62"/>
    </location>
</feature>
<reference evidence="12 13" key="1">
    <citation type="submission" date="2024-03" db="EMBL/GenBank/DDBJ databases">
        <title>Community enrichment and isolation of bacterial strains for fucoidan degradation.</title>
        <authorList>
            <person name="Sichert A."/>
        </authorList>
    </citation>
    <scope>NUCLEOTIDE SEQUENCE [LARGE SCALE GENOMIC DNA]</scope>
    <source>
        <strain evidence="12 13">AS62</strain>
    </source>
</reference>
<keyword evidence="9 10" id="KW-0472">Membrane</keyword>
<dbReference type="Pfam" id="PF00032">
    <property type="entry name" value="Cytochrom_B_C"/>
    <property type="match status" value="1"/>
</dbReference>
<dbReference type="RefSeq" id="WP_342846942.1">
    <property type="nucleotide sequence ID" value="NZ_JBBMQO010000002.1"/>
</dbReference>
<evidence type="ECO:0000256" key="9">
    <source>
        <dbReference type="ARBA" id="ARBA00023136"/>
    </source>
</evidence>
<gene>
    <name evidence="12" type="ORF">WNY59_03450</name>
</gene>
<evidence type="ECO:0000256" key="8">
    <source>
        <dbReference type="ARBA" id="ARBA00023004"/>
    </source>
</evidence>
<keyword evidence="8" id="KW-0408">Iron</keyword>
<feature type="transmembrane region" description="Helical" evidence="10">
    <location>
        <begin position="161"/>
        <end position="181"/>
    </location>
</feature>
<evidence type="ECO:0000256" key="10">
    <source>
        <dbReference type="SAM" id="Phobius"/>
    </source>
</evidence>
<dbReference type="InterPro" id="IPR036150">
    <property type="entry name" value="Cyt_b/b6_C_sf"/>
</dbReference>
<organism evidence="12 13">
    <name type="scientific">Ahrensia kielensis</name>
    <dbReference type="NCBI Taxonomy" id="76980"/>
    <lineage>
        <taxon>Bacteria</taxon>
        <taxon>Pseudomonadati</taxon>
        <taxon>Pseudomonadota</taxon>
        <taxon>Alphaproteobacteria</taxon>
        <taxon>Hyphomicrobiales</taxon>
        <taxon>Ahrensiaceae</taxon>
        <taxon>Ahrensia</taxon>
    </lineage>
</organism>
<protein>
    <recommendedName>
        <fullName evidence="11">Cytochrome b/b6 C-terminal region profile domain-containing protein</fullName>
    </recommendedName>
</protein>
<feature type="domain" description="Cytochrome b/b6 C-terminal region profile" evidence="11">
    <location>
        <begin position="195"/>
        <end position="297"/>
    </location>
</feature>
<keyword evidence="4 10" id="KW-0812">Transmembrane</keyword>
<dbReference type="SUPFAM" id="SSF81648">
    <property type="entry name" value="a domain/subunit of cytochrome bc1 complex (Ubiquinol-cytochrome c reductase)"/>
    <property type="match status" value="1"/>
</dbReference>
<dbReference type="InterPro" id="IPR016174">
    <property type="entry name" value="Di-haem_cyt_TM"/>
</dbReference>
<keyword evidence="7 10" id="KW-1133">Transmembrane helix</keyword>
<evidence type="ECO:0000313" key="13">
    <source>
        <dbReference type="Proteomes" id="UP001477870"/>
    </source>
</evidence>
<evidence type="ECO:0000259" key="11">
    <source>
        <dbReference type="PROSITE" id="PS51003"/>
    </source>
</evidence>
<keyword evidence="13" id="KW-1185">Reference proteome</keyword>
<evidence type="ECO:0000256" key="7">
    <source>
        <dbReference type="ARBA" id="ARBA00022989"/>
    </source>
</evidence>
<dbReference type="Proteomes" id="UP001477870">
    <property type="component" value="Unassembled WGS sequence"/>
</dbReference>
<keyword evidence="3" id="KW-0349">Heme</keyword>
<dbReference type="PANTHER" id="PTHR19271:SF16">
    <property type="entry name" value="CYTOCHROME B"/>
    <property type="match status" value="1"/>
</dbReference>
<dbReference type="InterPro" id="IPR005798">
    <property type="entry name" value="Cyt_b/b6_C"/>
</dbReference>
<dbReference type="Gene3D" id="1.20.810.10">
    <property type="entry name" value="Cytochrome Bc1 Complex, Chain C"/>
    <property type="match status" value="2"/>
</dbReference>
<dbReference type="EMBL" id="JBBMQO010000002">
    <property type="protein sequence ID" value="MEM5500639.1"/>
    <property type="molecule type" value="Genomic_DNA"/>
</dbReference>
<comment type="subcellular location">
    <subcellularLocation>
        <location evidence="1">Membrane</location>
        <topology evidence="1">Multi-pass membrane protein</topology>
    </subcellularLocation>
</comment>
<name>A0ABU9T4F8_9HYPH</name>
<comment type="caution">
    <text evidence="12">The sequence shown here is derived from an EMBL/GenBank/DDBJ whole genome shotgun (WGS) entry which is preliminary data.</text>
</comment>
<evidence type="ECO:0000256" key="3">
    <source>
        <dbReference type="ARBA" id="ARBA00022617"/>
    </source>
</evidence>
<feature type="transmembrane region" description="Helical" evidence="10">
    <location>
        <begin position="20"/>
        <end position="38"/>
    </location>
</feature>
<evidence type="ECO:0000256" key="4">
    <source>
        <dbReference type="ARBA" id="ARBA00022692"/>
    </source>
</evidence>
<feature type="transmembrane region" description="Helical" evidence="10">
    <location>
        <begin position="246"/>
        <end position="266"/>
    </location>
</feature>
<feature type="transmembrane region" description="Helical" evidence="10">
    <location>
        <begin position="74"/>
        <end position="94"/>
    </location>
</feature>
<dbReference type="PANTHER" id="PTHR19271">
    <property type="entry name" value="CYTOCHROME B"/>
    <property type="match status" value="1"/>
</dbReference>
<evidence type="ECO:0000256" key="1">
    <source>
        <dbReference type="ARBA" id="ARBA00004141"/>
    </source>
</evidence>
<accession>A0ABU9T4F8</accession>
<feature type="transmembrane region" description="Helical" evidence="10">
    <location>
        <begin position="272"/>
        <end position="291"/>
    </location>
</feature>
<keyword evidence="5" id="KW-0479">Metal-binding</keyword>
<keyword evidence="2" id="KW-0813">Transport</keyword>
<dbReference type="SUPFAM" id="SSF81342">
    <property type="entry name" value="Transmembrane di-heme cytochromes"/>
    <property type="match status" value="1"/>
</dbReference>
<sequence>MSAQQNTVSNERYDFWSVSTLHLCALTFVALNTALAWLRGETDFIIGALYLLTFVHMGFCIARNNFSGSRKTTWILLVLALLVSEAIRFSGYLIPASQLSSSITTAPTVGPYIGKFIQNMTLIGLNLTDLGALIFLLILGASMTAYYKINSHGEGTLERIVVLGILLMFALLLGSLLFSGADTSATAAANDPALPQWYLLPFYSALRAIPNEIGGIIMLCIMLVIPLFAIFIGTPKAKGRRLFMRILMVLALASFVGLGVLGVQSVNNNMMIASQVLIAIYFSYFIIGTILTPRPEN</sequence>